<dbReference type="Proteomes" id="UP000034371">
    <property type="component" value="Unassembled WGS sequence"/>
</dbReference>
<name>A0A0G0X5L4_9BACT</name>
<accession>A0A0G0X5L4</accession>
<evidence type="ECO:0000313" key="2">
    <source>
        <dbReference type="EMBL" id="KKS19642.1"/>
    </source>
</evidence>
<proteinExistence type="predicted"/>
<comment type="caution">
    <text evidence="2">The sequence shown here is derived from an EMBL/GenBank/DDBJ whole genome shotgun (WGS) entry which is preliminary data.</text>
</comment>
<sequence>MLRGGYYEEKRINPIFMNKKITLFLISIFAFGFLSIQSAPSVKALTTAEIQTMIQSLQQQIAQLQQQLTQAGETATVWCHDFNTNLRYGDSGSEVLALQTALGKDGFPVMDIDENAQGNYFFGEYTSSAVVGFQGKYKSEVLTPYGL</sequence>
<dbReference type="InterPro" id="IPR036366">
    <property type="entry name" value="PGBDSf"/>
</dbReference>
<dbReference type="Gene3D" id="1.10.101.10">
    <property type="entry name" value="PGBD-like superfamily/PGBD"/>
    <property type="match status" value="1"/>
</dbReference>
<protein>
    <submittedName>
        <fullName evidence="2">Uncharacterized protein</fullName>
    </submittedName>
</protein>
<feature type="non-terminal residue" evidence="2">
    <location>
        <position position="147"/>
    </location>
</feature>
<dbReference type="EMBL" id="LCBY01000078">
    <property type="protein sequence ID" value="KKS19642.1"/>
    <property type="molecule type" value="Genomic_DNA"/>
</dbReference>
<evidence type="ECO:0000256" key="1">
    <source>
        <dbReference type="SAM" id="Coils"/>
    </source>
</evidence>
<organism evidence="2 3">
    <name type="scientific">Candidatus Roizmanbacteria bacterium GW2011_GWC2_41_7</name>
    <dbReference type="NCBI Taxonomy" id="1618487"/>
    <lineage>
        <taxon>Bacteria</taxon>
        <taxon>Candidatus Roizmaniibacteriota</taxon>
    </lineage>
</organism>
<dbReference type="InterPro" id="IPR036365">
    <property type="entry name" value="PGBD-like_sf"/>
</dbReference>
<keyword evidence="1" id="KW-0175">Coiled coil</keyword>
<dbReference type="SUPFAM" id="SSF47090">
    <property type="entry name" value="PGBD-like"/>
    <property type="match status" value="1"/>
</dbReference>
<dbReference type="AlphaFoldDB" id="A0A0G0X5L4"/>
<gene>
    <name evidence="2" type="ORF">UU78_C0078G0001</name>
</gene>
<feature type="coiled-coil region" evidence="1">
    <location>
        <begin position="47"/>
        <end position="74"/>
    </location>
</feature>
<evidence type="ECO:0000313" key="3">
    <source>
        <dbReference type="Proteomes" id="UP000034371"/>
    </source>
</evidence>
<reference evidence="2 3" key="1">
    <citation type="journal article" date="2015" name="Nature">
        <title>rRNA introns, odd ribosomes, and small enigmatic genomes across a large radiation of phyla.</title>
        <authorList>
            <person name="Brown C.T."/>
            <person name="Hug L.A."/>
            <person name="Thomas B.C."/>
            <person name="Sharon I."/>
            <person name="Castelle C.J."/>
            <person name="Singh A."/>
            <person name="Wilkins M.J."/>
            <person name="Williams K.H."/>
            <person name="Banfield J.F."/>
        </authorList>
    </citation>
    <scope>NUCLEOTIDE SEQUENCE [LARGE SCALE GENOMIC DNA]</scope>
</reference>